<accession>A0A7J0BKW5</accession>
<sequence>MKLLIQRAKQGRVTVDGNIVGSIGTGLVVLVGFGQHDDESLPAKKIWQTLLSKMLELRIFPDKAGKMNLSLPEFGGQILLVPQFTLYADVRRGRRPSFTNACPPPVALALFERFVHDVRSAMPGPQDVQCGCFGAEMDVSLTNWGPVTIALTDSDFEKS</sequence>
<proteinExistence type="inferred from homology"/>
<dbReference type="EC" id="3.1.1.-" evidence="2"/>
<evidence type="ECO:0000256" key="1">
    <source>
        <dbReference type="ARBA" id="ARBA00009673"/>
    </source>
</evidence>
<dbReference type="GO" id="GO:0051500">
    <property type="term" value="F:D-tyrosyl-tRNA(Tyr) deacylase activity"/>
    <property type="evidence" value="ECO:0007669"/>
    <property type="project" value="TreeGrafter"/>
</dbReference>
<keyword evidence="2" id="KW-0963">Cytoplasm</keyword>
<dbReference type="GO" id="GO:0019478">
    <property type="term" value="P:D-amino acid catabolic process"/>
    <property type="evidence" value="ECO:0007669"/>
    <property type="project" value="UniProtKB-UniRule"/>
</dbReference>
<gene>
    <name evidence="2 3" type="primary">dtd</name>
    <name evidence="3" type="ORF">DSM101010T_21500</name>
</gene>
<comment type="domain">
    <text evidence="2">A Gly-cisPro motif from one monomer fits into the active site of the other monomer to allow specific chiral rejection of L-amino acids.</text>
</comment>
<dbReference type="Pfam" id="PF02580">
    <property type="entry name" value="Tyr_Deacylase"/>
    <property type="match status" value="1"/>
</dbReference>
<evidence type="ECO:0000256" key="2">
    <source>
        <dbReference type="HAMAP-Rule" id="MF_00518"/>
    </source>
</evidence>
<comment type="function">
    <text evidence="2">An aminoacyl-tRNA editing enzyme that deacylates mischarged D-aminoacyl-tRNAs. Also deacylates mischarged glycyl-tRNA(Ala), protecting cells against glycine mischarging by AlaRS. Acts via tRNA-based rather than protein-based catalysis; rejects L-amino acids rather than detecting D-amino acids in the active site. By recycling D-aminoacyl-tRNA to D-amino acids and free tRNA molecules, this enzyme counteracts the toxicity associated with the formation of D-aminoacyl-tRNA entities in vivo and helps enforce protein L-homochirality.</text>
</comment>
<protein>
    <recommendedName>
        <fullName evidence="2">D-aminoacyl-tRNA deacylase</fullName>
        <shortName evidence="2">DTD</shortName>
        <ecNumber evidence="2">3.1.1.96</ecNumber>
    </recommendedName>
    <alternativeName>
        <fullName evidence="2">Gly-tRNA(Ala) deacylase</fullName>
        <ecNumber evidence="2">3.1.1.-</ecNumber>
    </alternativeName>
</protein>
<keyword evidence="2" id="KW-0378">Hydrolase</keyword>
<organism evidence="3 4">
    <name type="scientific">Desulfovibrio subterraneus</name>
    <dbReference type="NCBI Taxonomy" id="2718620"/>
    <lineage>
        <taxon>Bacteria</taxon>
        <taxon>Pseudomonadati</taxon>
        <taxon>Thermodesulfobacteriota</taxon>
        <taxon>Desulfovibrionia</taxon>
        <taxon>Desulfovibrionales</taxon>
        <taxon>Desulfovibrionaceae</taxon>
        <taxon>Desulfovibrio</taxon>
    </lineage>
</organism>
<keyword evidence="4" id="KW-1185">Reference proteome</keyword>
<dbReference type="GO" id="GO:0106026">
    <property type="term" value="F:Gly-tRNA(Ala) deacylase activity"/>
    <property type="evidence" value="ECO:0007669"/>
    <property type="project" value="UniProtKB-UniRule"/>
</dbReference>
<dbReference type="HAMAP" id="MF_00518">
    <property type="entry name" value="Deacylase_Dtd"/>
    <property type="match status" value="1"/>
</dbReference>
<dbReference type="InterPro" id="IPR023509">
    <property type="entry name" value="DTD-like_sf"/>
</dbReference>
<dbReference type="RefSeq" id="WP_174405416.1">
    <property type="nucleotide sequence ID" value="NZ_BLVO01000013.1"/>
</dbReference>
<dbReference type="EMBL" id="BLVO01000013">
    <property type="protein sequence ID" value="GFM33785.1"/>
    <property type="molecule type" value="Genomic_DNA"/>
</dbReference>
<dbReference type="Gene3D" id="3.50.80.10">
    <property type="entry name" value="D-tyrosyl-tRNA(Tyr) deacylase"/>
    <property type="match status" value="1"/>
</dbReference>
<dbReference type="FunFam" id="3.50.80.10:FF:000001">
    <property type="entry name" value="D-aminoacyl-tRNA deacylase"/>
    <property type="match status" value="1"/>
</dbReference>
<comment type="subunit">
    <text evidence="2">Homodimer.</text>
</comment>
<dbReference type="NCBIfam" id="TIGR00256">
    <property type="entry name" value="D-aminoacyl-tRNA deacylase"/>
    <property type="match status" value="1"/>
</dbReference>
<comment type="catalytic activity">
    <reaction evidence="2">
        <text>glycyl-tRNA(Ala) + H2O = tRNA(Ala) + glycine + H(+)</text>
        <dbReference type="Rhea" id="RHEA:53744"/>
        <dbReference type="Rhea" id="RHEA-COMP:9657"/>
        <dbReference type="Rhea" id="RHEA-COMP:13640"/>
        <dbReference type="ChEBI" id="CHEBI:15377"/>
        <dbReference type="ChEBI" id="CHEBI:15378"/>
        <dbReference type="ChEBI" id="CHEBI:57305"/>
        <dbReference type="ChEBI" id="CHEBI:78442"/>
        <dbReference type="ChEBI" id="CHEBI:78522"/>
    </reaction>
</comment>
<keyword evidence="2" id="KW-0694">RNA-binding</keyword>
<comment type="subcellular location">
    <subcellularLocation>
        <location evidence="2">Cytoplasm</location>
    </subcellularLocation>
</comment>
<dbReference type="Proteomes" id="UP000503840">
    <property type="component" value="Unassembled WGS sequence"/>
</dbReference>
<comment type="caution">
    <text evidence="3">The sequence shown here is derived from an EMBL/GenBank/DDBJ whole genome shotgun (WGS) entry which is preliminary data.</text>
</comment>
<comment type="similarity">
    <text evidence="1 2">Belongs to the DTD family.</text>
</comment>
<dbReference type="PANTHER" id="PTHR10472:SF5">
    <property type="entry name" value="D-AMINOACYL-TRNA DEACYLASE 1"/>
    <property type="match status" value="1"/>
</dbReference>
<keyword evidence="2" id="KW-0820">tRNA-binding</keyword>
<dbReference type="GO" id="GO:0000049">
    <property type="term" value="F:tRNA binding"/>
    <property type="evidence" value="ECO:0007669"/>
    <property type="project" value="UniProtKB-UniRule"/>
</dbReference>
<dbReference type="InterPro" id="IPR003732">
    <property type="entry name" value="Daa-tRNA_deacyls_DTD"/>
</dbReference>
<evidence type="ECO:0000313" key="3">
    <source>
        <dbReference type="EMBL" id="GFM33785.1"/>
    </source>
</evidence>
<feature type="short sequence motif" description="Gly-cisPro motif, important for rejection of L-amino acids" evidence="2">
    <location>
        <begin position="145"/>
        <end position="146"/>
    </location>
</feature>
<dbReference type="EC" id="3.1.1.96" evidence="2"/>
<dbReference type="AlphaFoldDB" id="A0A7J0BKW5"/>
<dbReference type="PANTHER" id="PTHR10472">
    <property type="entry name" value="D-TYROSYL-TRNA TYR DEACYLASE"/>
    <property type="match status" value="1"/>
</dbReference>
<dbReference type="GO" id="GO:0005737">
    <property type="term" value="C:cytoplasm"/>
    <property type="evidence" value="ECO:0007669"/>
    <property type="project" value="UniProtKB-SubCell"/>
</dbReference>
<dbReference type="SUPFAM" id="SSF69500">
    <property type="entry name" value="DTD-like"/>
    <property type="match status" value="1"/>
</dbReference>
<comment type="catalytic activity">
    <reaction evidence="2">
        <text>a D-aminoacyl-tRNA + H2O = a tRNA + a D-alpha-amino acid + H(+)</text>
        <dbReference type="Rhea" id="RHEA:13953"/>
        <dbReference type="Rhea" id="RHEA-COMP:10123"/>
        <dbReference type="Rhea" id="RHEA-COMP:10124"/>
        <dbReference type="ChEBI" id="CHEBI:15377"/>
        <dbReference type="ChEBI" id="CHEBI:15378"/>
        <dbReference type="ChEBI" id="CHEBI:59871"/>
        <dbReference type="ChEBI" id="CHEBI:78442"/>
        <dbReference type="ChEBI" id="CHEBI:79333"/>
        <dbReference type="EC" id="3.1.1.96"/>
    </reaction>
</comment>
<evidence type="ECO:0000313" key="4">
    <source>
        <dbReference type="Proteomes" id="UP000503840"/>
    </source>
</evidence>
<reference evidence="3 4" key="1">
    <citation type="submission" date="2020-05" db="EMBL/GenBank/DDBJ databases">
        <title>Draft genome sequence of Desulfovibrio sp. strain HN2T.</title>
        <authorList>
            <person name="Ueno A."/>
            <person name="Tamazawa S."/>
            <person name="Tamamura S."/>
            <person name="Murakami T."/>
            <person name="Kiyama T."/>
            <person name="Inomata H."/>
            <person name="Amano Y."/>
            <person name="Miyakawa K."/>
            <person name="Tamaki H."/>
            <person name="Naganuma T."/>
            <person name="Kaneko K."/>
        </authorList>
    </citation>
    <scope>NUCLEOTIDE SEQUENCE [LARGE SCALE GENOMIC DNA]</scope>
    <source>
        <strain evidence="3 4">HN2</strain>
    </source>
</reference>
<name>A0A7J0BKW5_9BACT</name>
<dbReference type="GO" id="GO:0043908">
    <property type="term" value="F:Ser(Gly)-tRNA(Ala) hydrolase activity"/>
    <property type="evidence" value="ECO:0007669"/>
    <property type="project" value="UniProtKB-UniRule"/>
</dbReference>